<sequence length="32" mass="3443">DLPPTRAQVEPTLYPRGPHPVINGFPSKSSPS</sequence>
<protein>
    <submittedName>
        <fullName evidence="2">Uncharacterized protein</fullName>
    </submittedName>
</protein>
<proteinExistence type="predicted"/>
<feature type="non-terminal residue" evidence="2">
    <location>
        <position position="1"/>
    </location>
</feature>
<gene>
    <name evidence="2" type="ORF">AFUS01_LOCUS35479</name>
</gene>
<feature type="region of interest" description="Disordered" evidence="1">
    <location>
        <begin position="1"/>
        <end position="32"/>
    </location>
</feature>
<dbReference type="Proteomes" id="UP000708208">
    <property type="component" value="Unassembled WGS sequence"/>
</dbReference>
<comment type="caution">
    <text evidence="2">The sequence shown here is derived from an EMBL/GenBank/DDBJ whole genome shotgun (WGS) entry which is preliminary data.</text>
</comment>
<evidence type="ECO:0000256" key="1">
    <source>
        <dbReference type="SAM" id="MobiDB-lite"/>
    </source>
</evidence>
<name>A0A8J2LN14_9HEXA</name>
<evidence type="ECO:0000313" key="3">
    <source>
        <dbReference type="Proteomes" id="UP000708208"/>
    </source>
</evidence>
<keyword evidence="3" id="KW-1185">Reference proteome</keyword>
<organism evidence="2 3">
    <name type="scientific">Allacma fusca</name>
    <dbReference type="NCBI Taxonomy" id="39272"/>
    <lineage>
        <taxon>Eukaryota</taxon>
        <taxon>Metazoa</taxon>
        <taxon>Ecdysozoa</taxon>
        <taxon>Arthropoda</taxon>
        <taxon>Hexapoda</taxon>
        <taxon>Collembola</taxon>
        <taxon>Symphypleona</taxon>
        <taxon>Sminthuridae</taxon>
        <taxon>Allacma</taxon>
    </lineage>
</organism>
<accession>A0A8J2LN14</accession>
<reference evidence="2" key="1">
    <citation type="submission" date="2021-06" db="EMBL/GenBank/DDBJ databases">
        <authorList>
            <person name="Hodson N. C."/>
            <person name="Mongue J. A."/>
            <person name="Jaron S. K."/>
        </authorList>
    </citation>
    <scope>NUCLEOTIDE SEQUENCE</scope>
</reference>
<dbReference type="AlphaFoldDB" id="A0A8J2LN14"/>
<evidence type="ECO:0000313" key="2">
    <source>
        <dbReference type="EMBL" id="CAG7825365.1"/>
    </source>
</evidence>
<dbReference type="EMBL" id="CAJVCH010535965">
    <property type="protein sequence ID" value="CAG7825365.1"/>
    <property type="molecule type" value="Genomic_DNA"/>
</dbReference>